<comment type="similarity">
    <text evidence="1">Belongs to the FAM154 family.</text>
</comment>
<evidence type="ECO:0000313" key="3">
    <source>
        <dbReference type="Proteomes" id="UP000015102"/>
    </source>
</evidence>
<name>T1GL73_MEGSC</name>
<dbReference type="GO" id="GO:0036126">
    <property type="term" value="C:sperm flagellum"/>
    <property type="evidence" value="ECO:0007669"/>
    <property type="project" value="TreeGrafter"/>
</dbReference>
<dbReference type="GO" id="GO:0036064">
    <property type="term" value="C:ciliary basal body"/>
    <property type="evidence" value="ECO:0007669"/>
    <property type="project" value="TreeGrafter"/>
</dbReference>
<evidence type="ECO:0000313" key="2">
    <source>
        <dbReference type="EnsemblMetazoa" id="MESCA004266-PA"/>
    </source>
</evidence>
<dbReference type="OMA" id="TYKLSYW"/>
<reference evidence="2" key="2">
    <citation type="submission" date="2015-06" db="UniProtKB">
        <authorList>
            <consortium name="EnsemblMetazoa"/>
        </authorList>
    </citation>
    <scope>IDENTIFICATION</scope>
</reference>
<keyword evidence="3" id="KW-1185">Reference proteome</keyword>
<dbReference type="HOGENOM" id="CLU_033936_0_0_1"/>
<dbReference type="Proteomes" id="UP000015102">
    <property type="component" value="Unassembled WGS sequence"/>
</dbReference>
<dbReference type="GO" id="GO:0005814">
    <property type="term" value="C:centriole"/>
    <property type="evidence" value="ECO:0007669"/>
    <property type="project" value="TreeGrafter"/>
</dbReference>
<proteinExistence type="inferred from homology"/>
<dbReference type="AlphaFoldDB" id="T1GL73"/>
<accession>T1GL73</accession>
<dbReference type="InterPro" id="IPR033336">
    <property type="entry name" value="SAXO1/2"/>
</dbReference>
<evidence type="ECO:0000256" key="1">
    <source>
        <dbReference type="ARBA" id="ARBA00008738"/>
    </source>
</evidence>
<dbReference type="GO" id="GO:0005879">
    <property type="term" value="C:axonemal microtubule"/>
    <property type="evidence" value="ECO:0007669"/>
    <property type="project" value="TreeGrafter"/>
</dbReference>
<dbReference type="EnsemblMetazoa" id="MESCA004266-RA">
    <property type="protein sequence ID" value="MESCA004266-PA"/>
    <property type="gene ID" value="MESCA004266"/>
</dbReference>
<sequence>MDPVKAQDNFHPFQGRMDTNTVQKLSYVPHCGARPADLIKPPKAHIQFCGPQATITTQKHDFVPKPFCLRQPIIPQSEGMPLKPNSCSKPPEPIRQPNSIQRACGPAETCTVQKLSYLPVDLPRKEDLPWAKKERLCPPPYLNLCTTYGLSYMPNCNAQRERPIYPAENVKMFDGPAPNCTVYKLSYTCSNGQRSSPIYPKPQIESSKGPVSNCTVYKLSYAPNCGMEMTKPIRPSDNYRKPCAPIQKITTQKHDFVPKPSSKRQPIVPQSMIMRSSAPLDNCTVNKLSYLPVDVCSNPPPAPIKPCSFMDKISGPAPNCTTYKLSYLPVCLPPKAQTPWANVSNVEKSCAPMEKCTIQKLSYMPPGSFNSQPCSCKANAGSPDGFPKAGIAIQCHPRRIVELV</sequence>
<dbReference type="GO" id="GO:0008017">
    <property type="term" value="F:microtubule binding"/>
    <property type="evidence" value="ECO:0007669"/>
    <property type="project" value="InterPro"/>
</dbReference>
<dbReference type="PANTHER" id="PTHR31516">
    <property type="entry name" value="STABILIZER OF AXONEMAL MICROTUBULES 2"/>
    <property type="match status" value="1"/>
</dbReference>
<dbReference type="PANTHER" id="PTHR31516:SF17">
    <property type="entry name" value="STABILIZER OF AXONEMAL MICROTUBULES 2"/>
    <property type="match status" value="1"/>
</dbReference>
<reference evidence="3" key="1">
    <citation type="submission" date="2013-02" db="EMBL/GenBank/DDBJ databases">
        <authorList>
            <person name="Hughes D."/>
        </authorList>
    </citation>
    <scope>NUCLEOTIDE SEQUENCE</scope>
    <source>
        <strain>Durham</strain>
        <strain evidence="3">NC isolate 2 -- Noor lab</strain>
    </source>
</reference>
<organism evidence="2 3">
    <name type="scientific">Megaselia scalaris</name>
    <name type="common">Humpbacked fly</name>
    <name type="synonym">Phora scalaris</name>
    <dbReference type="NCBI Taxonomy" id="36166"/>
    <lineage>
        <taxon>Eukaryota</taxon>
        <taxon>Metazoa</taxon>
        <taxon>Ecdysozoa</taxon>
        <taxon>Arthropoda</taxon>
        <taxon>Hexapoda</taxon>
        <taxon>Insecta</taxon>
        <taxon>Pterygota</taxon>
        <taxon>Neoptera</taxon>
        <taxon>Endopterygota</taxon>
        <taxon>Diptera</taxon>
        <taxon>Brachycera</taxon>
        <taxon>Muscomorpha</taxon>
        <taxon>Platypezoidea</taxon>
        <taxon>Phoridae</taxon>
        <taxon>Megaseliini</taxon>
        <taxon>Megaselia</taxon>
    </lineage>
</organism>
<dbReference type="EMBL" id="CAQQ02129165">
    <property type="status" value="NOT_ANNOTATED_CDS"/>
    <property type="molecule type" value="Genomic_DNA"/>
</dbReference>
<dbReference type="EMBL" id="CAQQ02129166">
    <property type="status" value="NOT_ANNOTATED_CDS"/>
    <property type="molecule type" value="Genomic_DNA"/>
</dbReference>
<dbReference type="STRING" id="36166.T1GL73"/>
<evidence type="ECO:0008006" key="4">
    <source>
        <dbReference type="Google" id="ProtNLM"/>
    </source>
</evidence>
<protein>
    <recommendedName>
        <fullName evidence="4">Stabilizer of axonemal microtubules 1</fullName>
    </recommendedName>
</protein>